<dbReference type="InterPro" id="IPR015943">
    <property type="entry name" value="WD40/YVTN_repeat-like_dom_sf"/>
</dbReference>
<keyword evidence="3" id="KW-1185">Reference proteome</keyword>
<reference evidence="4" key="1">
    <citation type="submission" date="2022-11" db="UniProtKB">
        <authorList>
            <consortium name="WormBaseParasite"/>
        </authorList>
    </citation>
    <scope>IDENTIFICATION</scope>
</reference>
<dbReference type="PANTHER" id="PTHR14107">
    <property type="entry name" value="WD REPEAT PROTEIN"/>
    <property type="match status" value="1"/>
</dbReference>
<keyword evidence="2" id="KW-0677">Repeat</keyword>
<accession>A0A915LJX8</accession>
<dbReference type="PANTHER" id="PTHR14107:SF16">
    <property type="entry name" value="AT02583P"/>
    <property type="match status" value="1"/>
</dbReference>
<keyword evidence="1" id="KW-0853">WD repeat</keyword>
<evidence type="ECO:0000313" key="3">
    <source>
        <dbReference type="Proteomes" id="UP000887561"/>
    </source>
</evidence>
<organism evidence="3 4">
    <name type="scientific">Meloidogyne javanica</name>
    <name type="common">Root-knot nematode worm</name>
    <dbReference type="NCBI Taxonomy" id="6303"/>
    <lineage>
        <taxon>Eukaryota</taxon>
        <taxon>Metazoa</taxon>
        <taxon>Ecdysozoa</taxon>
        <taxon>Nematoda</taxon>
        <taxon>Chromadorea</taxon>
        <taxon>Rhabditida</taxon>
        <taxon>Tylenchina</taxon>
        <taxon>Tylenchomorpha</taxon>
        <taxon>Tylenchoidea</taxon>
        <taxon>Meloidogynidae</taxon>
        <taxon>Meloidogyninae</taxon>
        <taxon>Meloidogyne</taxon>
        <taxon>Meloidogyne incognita group</taxon>
    </lineage>
</organism>
<dbReference type="InterPro" id="IPR051362">
    <property type="entry name" value="WD_repeat_creC_regulators"/>
</dbReference>
<evidence type="ECO:0000256" key="2">
    <source>
        <dbReference type="ARBA" id="ARBA00022737"/>
    </source>
</evidence>
<protein>
    <submittedName>
        <fullName evidence="4">Uncharacterized protein</fullName>
    </submittedName>
</protein>
<proteinExistence type="predicted"/>
<dbReference type="InterPro" id="IPR036322">
    <property type="entry name" value="WD40_repeat_dom_sf"/>
</dbReference>
<dbReference type="Gene3D" id="2.130.10.10">
    <property type="entry name" value="YVTN repeat-like/Quinoprotein amine dehydrogenase"/>
    <property type="match status" value="1"/>
</dbReference>
<name>A0A915LJX8_MELJA</name>
<dbReference type="WBParaSite" id="scaffold12069_cov196.g16059">
    <property type="protein sequence ID" value="scaffold12069_cov196.g16059"/>
    <property type="gene ID" value="scaffold12069_cov196.g16059"/>
</dbReference>
<dbReference type="SUPFAM" id="SSF50978">
    <property type="entry name" value="WD40 repeat-like"/>
    <property type="match status" value="1"/>
</dbReference>
<dbReference type="AlphaFoldDB" id="A0A915LJX8"/>
<evidence type="ECO:0000313" key="4">
    <source>
        <dbReference type="WBParaSite" id="scaffold12069_cov196.g16059"/>
    </source>
</evidence>
<dbReference type="Proteomes" id="UP000887561">
    <property type="component" value="Unplaced"/>
</dbReference>
<sequence>MCYLMMHAPIYGYNTVVPEPLNAIEQLPIRTNLNLPEGVYRQSTTANEYFRSNRMPTQVAGPVCNSSIQNSSQSSCLLLIGFSAGQIQLIDPQQKEMPNSKLFNEERQIDRTAVTCLRWVPDGCSFFVASHASGNLYLYNDELDSSTIAPTYQVLKQGDCFTVFTCKSKVSRNPVHRWQIGTGAINSFAFSGSTSNFIATVSQVI</sequence>
<evidence type="ECO:0000256" key="1">
    <source>
        <dbReference type="ARBA" id="ARBA00022574"/>
    </source>
</evidence>